<organism evidence="2 3">
    <name type="scientific">Plakobranchus ocellatus</name>
    <dbReference type="NCBI Taxonomy" id="259542"/>
    <lineage>
        <taxon>Eukaryota</taxon>
        <taxon>Metazoa</taxon>
        <taxon>Spiralia</taxon>
        <taxon>Lophotrochozoa</taxon>
        <taxon>Mollusca</taxon>
        <taxon>Gastropoda</taxon>
        <taxon>Heterobranchia</taxon>
        <taxon>Euthyneura</taxon>
        <taxon>Panpulmonata</taxon>
        <taxon>Sacoglossa</taxon>
        <taxon>Placobranchoidea</taxon>
        <taxon>Plakobranchidae</taxon>
        <taxon>Plakobranchus</taxon>
    </lineage>
</organism>
<evidence type="ECO:0000313" key="3">
    <source>
        <dbReference type="Proteomes" id="UP000735302"/>
    </source>
</evidence>
<accession>A0AAV4CSK0</accession>
<sequence length="116" mass="12415">MSLCKLRYRPNAQSTPSLDSTVTFGVTVTVGEYNMGSSGSHLFSQAIGCALTSATICEGQKRDKTRVKKAEAAHEAPAKSRRVLRKQAQQPAQQDAIRAEGGPSYVPGGFLPPFSM</sequence>
<evidence type="ECO:0000256" key="1">
    <source>
        <dbReference type="SAM" id="MobiDB-lite"/>
    </source>
</evidence>
<comment type="caution">
    <text evidence="2">The sequence shown here is derived from an EMBL/GenBank/DDBJ whole genome shotgun (WGS) entry which is preliminary data.</text>
</comment>
<name>A0AAV4CSK0_9GAST</name>
<reference evidence="2 3" key="1">
    <citation type="journal article" date="2021" name="Elife">
        <title>Chloroplast acquisition without the gene transfer in kleptoplastic sea slugs, Plakobranchus ocellatus.</title>
        <authorList>
            <person name="Maeda T."/>
            <person name="Takahashi S."/>
            <person name="Yoshida T."/>
            <person name="Shimamura S."/>
            <person name="Takaki Y."/>
            <person name="Nagai Y."/>
            <person name="Toyoda A."/>
            <person name="Suzuki Y."/>
            <person name="Arimoto A."/>
            <person name="Ishii H."/>
            <person name="Satoh N."/>
            <person name="Nishiyama T."/>
            <person name="Hasebe M."/>
            <person name="Maruyama T."/>
            <person name="Minagawa J."/>
            <person name="Obokata J."/>
            <person name="Shigenobu S."/>
        </authorList>
    </citation>
    <scope>NUCLEOTIDE SEQUENCE [LARGE SCALE GENOMIC DNA]</scope>
</reference>
<gene>
    <name evidence="2" type="ORF">PoB_006131900</name>
</gene>
<dbReference type="EMBL" id="BLXT01006939">
    <property type="protein sequence ID" value="GFO34814.1"/>
    <property type="molecule type" value="Genomic_DNA"/>
</dbReference>
<proteinExistence type="predicted"/>
<evidence type="ECO:0000313" key="2">
    <source>
        <dbReference type="EMBL" id="GFO34814.1"/>
    </source>
</evidence>
<protein>
    <submittedName>
        <fullName evidence="2">Uncharacterized protein</fullName>
    </submittedName>
</protein>
<feature type="region of interest" description="Disordered" evidence="1">
    <location>
        <begin position="70"/>
        <end position="116"/>
    </location>
</feature>
<dbReference type="AlphaFoldDB" id="A0AAV4CSK0"/>
<keyword evidence="3" id="KW-1185">Reference proteome</keyword>
<dbReference type="Proteomes" id="UP000735302">
    <property type="component" value="Unassembled WGS sequence"/>
</dbReference>